<sequence>MCPHSETIEIYSIGEILVDMIFKSEVKEGGSVEIHFGGAPANVAVGVARLGHRAGFIGAVGSDSFGDFLIRTLRENNVDTSLVKVKKARTTLAIVTVDPSGERKFFFYRKPWTETADTMLTPDDVQLEMLKQSKIIHFTGFSMSQPPFSNTVEKILDYAVSNRLSVSYDPTFREDIWFSKEDFLSKHDTALKHANIVSLSIDEIQAIYGTIDYRKIVEKLFSSYPNLNVVAVRLGSKGAYVKTRFDGEAYRDAFKVRAVDTTGAGDAWTAAFLVSYMLEKIDLENAITFANAVAAIKCTGYGAITALPNREKVRQFLEENNIFL</sequence>
<dbReference type="InterPro" id="IPR002173">
    <property type="entry name" value="Carboh/pur_kinase_PfkB_CS"/>
</dbReference>
<evidence type="ECO:0000313" key="7">
    <source>
        <dbReference type="EMBL" id="HDP14254.1"/>
    </source>
</evidence>
<dbReference type="GO" id="GO:0005524">
    <property type="term" value="F:ATP binding"/>
    <property type="evidence" value="ECO:0007669"/>
    <property type="project" value="UniProtKB-KW"/>
</dbReference>
<name>A0A7C1CED0_9CREN</name>
<dbReference type="Pfam" id="PF00294">
    <property type="entry name" value="PfkB"/>
    <property type="match status" value="1"/>
</dbReference>
<dbReference type="CDD" id="cd01167">
    <property type="entry name" value="bac_FRK"/>
    <property type="match status" value="1"/>
</dbReference>
<dbReference type="InterPro" id="IPR050306">
    <property type="entry name" value="PfkB_Carbo_kinase"/>
</dbReference>
<dbReference type="PROSITE" id="PS00584">
    <property type="entry name" value="PFKB_KINASES_2"/>
    <property type="match status" value="1"/>
</dbReference>
<dbReference type="SUPFAM" id="SSF53613">
    <property type="entry name" value="Ribokinase-like"/>
    <property type="match status" value="1"/>
</dbReference>
<accession>A0A7C1CED0</accession>
<feature type="domain" description="Carbohydrate kinase PfkB" evidence="6">
    <location>
        <begin position="9"/>
        <end position="309"/>
    </location>
</feature>
<organism evidence="7">
    <name type="scientific">Thermofilum adornatum</name>
    <dbReference type="NCBI Taxonomy" id="1365176"/>
    <lineage>
        <taxon>Archaea</taxon>
        <taxon>Thermoproteota</taxon>
        <taxon>Thermoprotei</taxon>
        <taxon>Thermofilales</taxon>
        <taxon>Thermofilaceae</taxon>
        <taxon>Thermofilum</taxon>
    </lineage>
</organism>
<evidence type="ECO:0000256" key="3">
    <source>
        <dbReference type="ARBA" id="ARBA00022741"/>
    </source>
</evidence>
<dbReference type="EMBL" id="DSAY01000008">
    <property type="protein sequence ID" value="HDP14254.1"/>
    <property type="molecule type" value="Genomic_DNA"/>
</dbReference>
<dbReference type="PANTHER" id="PTHR43085">
    <property type="entry name" value="HEXOKINASE FAMILY MEMBER"/>
    <property type="match status" value="1"/>
</dbReference>
<keyword evidence="5" id="KW-0067">ATP-binding</keyword>
<dbReference type="InterPro" id="IPR011611">
    <property type="entry name" value="PfkB_dom"/>
</dbReference>
<gene>
    <name evidence="7" type="ORF">ENN26_00560</name>
</gene>
<dbReference type="PANTHER" id="PTHR43085:SF1">
    <property type="entry name" value="PSEUDOURIDINE KINASE-RELATED"/>
    <property type="match status" value="1"/>
</dbReference>
<dbReference type="AlphaFoldDB" id="A0A7C1CED0"/>
<comment type="caution">
    <text evidence="7">The sequence shown here is derived from an EMBL/GenBank/DDBJ whole genome shotgun (WGS) entry which is preliminary data.</text>
</comment>
<comment type="similarity">
    <text evidence="1">Belongs to the carbohydrate kinase PfkB family.</text>
</comment>
<keyword evidence="4 7" id="KW-0418">Kinase</keyword>
<evidence type="ECO:0000259" key="6">
    <source>
        <dbReference type="Pfam" id="PF00294"/>
    </source>
</evidence>
<evidence type="ECO:0000256" key="5">
    <source>
        <dbReference type="ARBA" id="ARBA00022840"/>
    </source>
</evidence>
<evidence type="ECO:0000256" key="2">
    <source>
        <dbReference type="ARBA" id="ARBA00022679"/>
    </source>
</evidence>
<keyword evidence="2" id="KW-0808">Transferase</keyword>
<keyword evidence="3" id="KW-0547">Nucleotide-binding</keyword>
<dbReference type="GO" id="GO:0016301">
    <property type="term" value="F:kinase activity"/>
    <property type="evidence" value="ECO:0007669"/>
    <property type="project" value="UniProtKB-KW"/>
</dbReference>
<evidence type="ECO:0000256" key="1">
    <source>
        <dbReference type="ARBA" id="ARBA00010688"/>
    </source>
</evidence>
<dbReference type="PROSITE" id="PS00583">
    <property type="entry name" value="PFKB_KINASES_1"/>
    <property type="match status" value="1"/>
</dbReference>
<dbReference type="Gene3D" id="3.40.1190.20">
    <property type="match status" value="1"/>
</dbReference>
<evidence type="ECO:0000256" key="4">
    <source>
        <dbReference type="ARBA" id="ARBA00022777"/>
    </source>
</evidence>
<reference evidence="7" key="1">
    <citation type="journal article" date="2020" name="mSystems">
        <title>Genome- and Community-Level Interaction Insights into Carbon Utilization and Element Cycling Functions of Hydrothermarchaeota in Hydrothermal Sediment.</title>
        <authorList>
            <person name="Zhou Z."/>
            <person name="Liu Y."/>
            <person name="Xu W."/>
            <person name="Pan J."/>
            <person name="Luo Z.H."/>
            <person name="Li M."/>
        </authorList>
    </citation>
    <scope>NUCLEOTIDE SEQUENCE [LARGE SCALE GENOMIC DNA]</scope>
    <source>
        <strain evidence="7">SpSt-116</strain>
    </source>
</reference>
<dbReference type="InterPro" id="IPR029056">
    <property type="entry name" value="Ribokinase-like"/>
</dbReference>
<proteinExistence type="inferred from homology"/>
<protein>
    <submittedName>
        <fullName evidence="7">Carbohydrate kinase</fullName>
    </submittedName>
</protein>